<feature type="compositionally biased region" description="Basic and acidic residues" evidence="1">
    <location>
        <begin position="253"/>
        <end position="264"/>
    </location>
</feature>
<dbReference type="EnsemblMetazoa" id="XM_008218421">
    <property type="protein sequence ID" value="XP_008216643"/>
    <property type="gene ID" value="LOC100680268"/>
</dbReference>
<keyword evidence="2" id="KW-0732">Signal</keyword>
<keyword evidence="4" id="KW-1185">Reference proteome</keyword>
<dbReference type="InParanoid" id="A0A7M7HDN0"/>
<evidence type="ECO:0000256" key="2">
    <source>
        <dbReference type="SAM" id="SignalP"/>
    </source>
</evidence>
<dbReference type="GeneID" id="100680268"/>
<evidence type="ECO:0000256" key="1">
    <source>
        <dbReference type="SAM" id="MobiDB-lite"/>
    </source>
</evidence>
<feature type="chain" id="PRO_5029490009" evidence="2">
    <location>
        <begin position="20"/>
        <end position="548"/>
    </location>
</feature>
<name>A0A7M7HDN0_NASVI</name>
<organism evidence="3 4">
    <name type="scientific">Nasonia vitripennis</name>
    <name type="common">Parasitic wasp</name>
    <dbReference type="NCBI Taxonomy" id="7425"/>
    <lineage>
        <taxon>Eukaryota</taxon>
        <taxon>Metazoa</taxon>
        <taxon>Ecdysozoa</taxon>
        <taxon>Arthropoda</taxon>
        <taxon>Hexapoda</taxon>
        <taxon>Insecta</taxon>
        <taxon>Pterygota</taxon>
        <taxon>Neoptera</taxon>
        <taxon>Endopterygota</taxon>
        <taxon>Hymenoptera</taxon>
        <taxon>Apocrita</taxon>
        <taxon>Proctotrupomorpha</taxon>
        <taxon>Chalcidoidea</taxon>
        <taxon>Pteromalidae</taxon>
        <taxon>Pteromalinae</taxon>
        <taxon>Nasonia</taxon>
    </lineage>
</organism>
<feature type="signal peptide" evidence="2">
    <location>
        <begin position="1"/>
        <end position="19"/>
    </location>
</feature>
<dbReference type="AlphaFoldDB" id="A0A7M7HDN0"/>
<feature type="region of interest" description="Disordered" evidence="1">
    <location>
        <begin position="218"/>
        <end position="265"/>
    </location>
</feature>
<protein>
    <submittedName>
        <fullName evidence="3">Uncharacterized protein</fullName>
    </submittedName>
</protein>
<feature type="compositionally biased region" description="Basic and acidic residues" evidence="1">
    <location>
        <begin position="218"/>
        <end position="232"/>
    </location>
</feature>
<evidence type="ECO:0000313" key="4">
    <source>
        <dbReference type="Proteomes" id="UP000002358"/>
    </source>
</evidence>
<dbReference type="RefSeq" id="XP_008216643.1">
    <property type="nucleotide sequence ID" value="XM_008218421.3"/>
</dbReference>
<accession>A0A7M7HDN0</accession>
<proteinExistence type="predicted"/>
<feature type="region of interest" description="Disordered" evidence="1">
    <location>
        <begin position="448"/>
        <end position="479"/>
    </location>
</feature>
<sequence length="548" mass="61817">MKIKEIVAFCSLFNALCFASGFTATNRSEWSAVPQLKPRPQVSAEVLMKDARARGIDDALRSSEEKKSLKRENVTIARRTPSLEKSDPEHQTNLVVDLMTGPEVRFDQREKFTKGSGKNEPLNVILLLIDGLDDAEEDLKMHLENPDYFPTQGFLQSCPEKPNTEPEAFYFAERSMNCDCEDLLRSNIVALLSWAQHEREMSTSALYEMPTVYSRRIETDSPAHVRRIDRQRKASKTPSSQTEPRKSRHAGKDKRSSSLHEEGHVSGVLSRLREAFFRTLLKSLGSSEQDEQKRRSFPPRGYSNFRELAARTLEELNSMPNERGYVLLATAAASELPGALELLRLYVSPLNTLVIVTSPCPRDKFSLIPFFARGPHSEDIIEANPSSLQEIPSVIRGIISRSHECRDSTTGCENAFPATVQPSLLTFGDPILILSDEEIPIQRFARDERVENKTHQKLKRSEKEQQQQPEKVAEAKKPRETKAITAKRTDEARVTDETSKAKSVPLDVEIQLRMGDESRVKNSQATNLPSTLVFVTIVTFLTVLASEY</sequence>
<dbReference type="Proteomes" id="UP000002358">
    <property type="component" value="Chromosome 3"/>
</dbReference>
<reference evidence="3" key="1">
    <citation type="submission" date="2021-01" db="UniProtKB">
        <authorList>
            <consortium name="EnsemblMetazoa"/>
        </authorList>
    </citation>
    <scope>IDENTIFICATION</scope>
</reference>
<dbReference type="OrthoDB" id="7571556at2759"/>
<evidence type="ECO:0000313" key="3">
    <source>
        <dbReference type="EnsemblMetazoa" id="XP_008216643"/>
    </source>
</evidence>
<dbReference type="KEGG" id="nvi:100680268"/>